<dbReference type="SUPFAM" id="SSF56672">
    <property type="entry name" value="DNA/RNA polymerases"/>
    <property type="match status" value="1"/>
</dbReference>
<dbReference type="InterPro" id="IPR043502">
    <property type="entry name" value="DNA/RNA_pol_sf"/>
</dbReference>
<organism evidence="4 6">
    <name type="scientific">Raphanus sativus</name>
    <name type="common">Radish</name>
    <name type="synonym">Raphanus raphanistrum var. sativus</name>
    <dbReference type="NCBI Taxonomy" id="3726"/>
    <lineage>
        <taxon>Eukaryota</taxon>
        <taxon>Viridiplantae</taxon>
        <taxon>Streptophyta</taxon>
        <taxon>Embryophyta</taxon>
        <taxon>Tracheophyta</taxon>
        <taxon>Spermatophyta</taxon>
        <taxon>Magnoliopsida</taxon>
        <taxon>eudicotyledons</taxon>
        <taxon>Gunneridae</taxon>
        <taxon>Pentapetalae</taxon>
        <taxon>rosids</taxon>
        <taxon>malvids</taxon>
        <taxon>Brassicales</taxon>
        <taxon>Brassicaceae</taxon>
        <taxon>Brassiceae</taxon>
        <taxon>Raphanus</taxon>
    </lineage>
</organism>
<dbReference type="GeneID" id="130510024"/>
<dbReference type="AlphaFoldDB" id="A0A9W3DEU5"/>
<dbReference type="KEGG" id="rsz:130504623"/>
<protein>
    <submittedName>
        <fullName evidence="5">Uncharacterized protein LOC130504623</fullName>
    </submittedName>
    <submittedName>
        <fullName evidence="6">Uncharacterized protein LOC130510024</fullName>
    </submittedName>
</protein>
<proteinExistence type="predicted"/>
<dbReference type="Proteomes" id="UP000504610">
    <property type="component" value="Chromosome 3"/>
</dbReference>
<dbReference type="GO" id="GO:0015074">
    <property type="term" value="P:DNA integration"/>
    <property type="evidence" value="ECO:0007669"/>
    <property type="project" value="InterPro"/>
</dbReference>
<keyword evidence="1" id="KW-0479">Metal-binding</keyword>
<reference evidence="4" key="1">
    <citation type="journal article" date="2019" name="Database">
        <title>The radish genome database (RadishGD): an integrated information resource for radish genomics.</title>
        <authorList>
            <person name="Yu H.J."/>
            <person name="Baek S."/>
            <person name="Lee Y.J."/>
            <person name="Cho A."/>
            <person name="Mun J.H."/>
        </authorList>
    </citation>
    <scope>NUCLEOTIDE SEQUENCE [LARGE SCALE GENOMIC DNA]</scope>
    <source>
        <strain evidence="4">cv. WK10039</strain>
    </source>
</reference>
<keyword evidence="2" id="KW-0378">Hydrolase</keyword>
<feature type="domain" description="Integrase catalytic" evidence="3">
    <location>
        <begin position="157"/>
        <end position="322"/>
    </location>
</feature>
<dbReference type="Pfam" id="PF13976">
    <property type="entry name" value="gag_pre-integrs"/>
    <property type="match status" value="1"/>
</dbReference>
<reference evidence="5 6" key="2">
    <citation type="submission" date="2025-04" db="UniProtKB">
        <authorList>
            <consortium name="RefSeq"/>
        </authorList>
    </citation>
    <scope>IDENTIFICATION</scope>
    <source>
        <tissue evidence="5 6">Leaf</tissue>
    </source>
</reference>
<dbReference type="InterPro" id="IPR025724">
    <property type="entry name" value="GAG-pre-integrase_dom"/>
</dbReference>
<dbReference type="GO" id="GO:0046872">
    <property type="term" value="F:metal ion binding"/>
    <property type="evidence" value="ECO:0007669"/>
    <property type="project" value="UniProtKB-KW"/>
</dbReference>
<dbReference type="PROSITE" id="PS50994">
    <property type="entry name" value="INTEGRASE"/>
    <property type="match status" value="1"/>
</dbReference>
<dbReference type="KEGG" id="rsz:130510024"/>
<evidence type="ECO:0000256" key="2">
    <source>
        <dbReference type="ARBA" id="ARBA00022801"/>
    </source>
</evidence>
<dbReference type="OrthoDB" id="1408312at2759"/>
<dbReference type="GO" id="GO:0003676">
    <property type="term" value="F:nucleic acid binding"/>
    <property type="evidence" value="ECO:0007669"/>
    <property type="project" value="InterPro"/>
</dbReference>
<sequence length="695" mass="79139">MISYRAIFGPNSCGVIQGKGTTCNSEVPKLVNVYFVKGLKANLISVSQLCDDGLTVCFSAIDCRAINQHGVTVLQGVRSGNNCYMWEKKVKCLSAQGNIDLWHRRLGHMNFRNLTNLVCNDLVQGVPKLKIDDKIVCGACNEGKQVKIQHKRVPDVQAKAPLDLVHMDLMGPMQTESIGGKKYVFVLVDDYTRFTWVRFLRKKSEVSESFKIWALQLMNEKGRIRKIRSDHGGEFENEAMTTFLESRGIAHQFAAPWTPQQNGVVERKNRTLQEMGRAMLHGNKIAKRFWAEALITACYTIKRVYVRKGTTKTLYEMWTGDDLGSNEEEEGGSSVATTEVIEEGPIADTVPQPVVQQVHRNHSKSDVNRGIEEGRKTRGKVINFKEMVQFACFVSSIEPKTHTEALRDEYWIVAMEEELEQFTRNDVWELVARPKGVNVVGTKWIFKNKTDEHGEVVRNKARLVAQGYSQIEGVDFEETFAPVARLESIRLFLGMACILNFKVHQIDVKSDFLNGVLQEEVYVEQPKGFEDPVHHDYVYRLKKALYGLKQAPRAWYERLTKFLLEAEYIRGSIDKTLFFKEVEKDIIIVQIYVDDIIFGSTSQKLYFLGLQVSQSEKRVFISQSAYANSLVKRFGMENSKVSKTPMNTSLKLARDEAGEDVDVKLYRESSAGADSGCTYDSDWFWNPKTLWKRAA</sequence>
<evidence type="ECO:0000259" key="3">
    <source>
        <dbReference type="PROSITE" id="PS50994"/>
    </source>
</evidence>
<dbReference type="InterPro" id="IPR013103">
    <property type="entry name" value="RVT_2"/>
</dbReference>
<dbReference type="GO" id="GO:0016787">
    <property type="term" value="F:hydrolase activity"/>
    <property type="evidence" value="ECO:0007669"/>
    <property type="project" value="UniProtKB-KW"/>
</dbReference>
<dbReference type="InterPro" id="IPR039537">
    <property type="entry name" value="Retrotran_Ty1/copia-like"/>
</dbReference>
<dbReference type="InterPro" id="IPR012337">
    <property type="entry name" value="RNaseH-like_sf"/>
</dbReference>
<dbReference type="PANTHER" id="PTHR42648">
    <property type="entry name" value="TRANSPOSASE, PUTATIVE-RELATED"/>
    <property type="match status" value="1"/>
</dbReference>
<evidence type="ECO:0000313" key="6">
    <source>
        <dbReference type="RefSeq" id="XP_056862339.1"/>
    </source>
</evidence>
<dbReference type="InterPro" id="IPR001584">
    <property type="entry name" value="Integrase_cat-core"/>
</dbReference>
<gene>
    <name evidence="6" type="primary">LOC130510024</name>
    <name evidence="5" type="synonym">LOC130504623</name>
</gene>
<evidence type="ECO:0000313" key="5">
    <source>
        <dbReference type="RefSeq" id="XP_056855222.1"/>
    </source>
</evidence>
<name>A0A9W3DEU5_RAPSA</name>
<evidence type="ECO:0000256" key="1">
    <source>
        <dbReference type="ARBA" id="ARBA00022723"/>
    </source>
</evidence>
<dbReference type="InterPro" id="IPR036397">
    <property type="entry name" value="RNaseH_sf"/>
</dbReference>
<dbReference type="Pfam" id="PF00665">
    <property type="entry name" value="rve"/>
    <property type="match status" value="1"/>
</dbReference>
<dbReference type="SUPFAM" id="SSF53098">
    <property type="entry name" value="Ribonuclease H-like"/>
    <property type="match status" value="1"/>
</dbReference>
<dbReference type="Pfam" id="PF07727">
    <property type="entry name" value="RVT_2"/>
    <property type="match status" value="1"/>
</dbReference>
<dbReference type="RefSeq" id="XP_056862339.1">
    <property type="nucleotide sequence ID" value="XM_057006359.1"/>
</dbReference>
<accession>A0A9W3DEU5</accession>
<dbReference type="RefSeq" id="XP_056855222.1">
    <property type="nucleotide sequence ID" value="XM_056999242.1"/>
</dbReference>
<evidence type="ECO:0000313" key="4">
    <source>
        <dbReference type="Proteomes" id="UP000504610"/>
    </source>
</evidence>
<dbReference type="PANTHER" id="PTHR42648:SF21">
    <property type="entry name" value="CYSTEINE-RICH RLK (RECEPTOR-LIKE PROTEIN KINASE) 8"/>
    <property type="match status" value="1"/>
</dbReference>
<dbReference type="Gene3D" id="3.30.420.10">
    <property type="entry name" value="Ribonuclease H-like superfamily/Ribonuclease H"/>
    <property type="match status" value="1"/>
</dbReference>
<keyword evidence="4" id="KW-1185">Reference proteome</keyword>